<sequence length="94" mass="10743">MVPALSVLALAGALTLRQAWHRATLTVTLVLMLFFLFRFSHGEWAYYWGGIFTPIVVSLVPLVVSRWLPSRDRSGYPDPARRPDPDADRRYLRA</sequence>
<dbReference type="EMBL" id="VSSQ01015878">
    <property type="protein sequence ID" value="MPM56681.1"/>
    <property type="molecule type" value="Genomic_DNA"/>
</dbReference>
<name>A0A645AWK4_9ZZZZ</name>
<keyword evidence="2" id="KW-0472">Membrane</keyword>
<keyword evidence="2" id="KW-0812">Transmembrane</keyword>
<organism evidence="3">
    <name type="scientific">bioreactor metagenome</name>
    <dbReference type="NCBI Taxonomy" id="1076179"/>
    <lineage>
        <taxon>unclassified sequences</taxon>
        <taxon>metagenomes</taxon>
        <taxon>ecological metagenomes</taxon>
    </lineage>
</organism>
<evidence type="ECO:0000256" key="1">
    <source>
        <dbReference type="SAM" id="MobiDB-lite"/>
    </source>
</evidence>
<proteinExistence type="predicted"/>
<accession>A0A645AWK4</accession>
<keyword evidence="2" id="KW-1133">Transmembrane helix</keyword>
<dbReference type="AlphaFoldDB" id="A0A645AWK4"/>
<evidence type="ECO:0000256" key="2">
    <source>
        <dbReference type="SAM" id="Phobius"/>
    </source>
</evidence>
<reference evidence="3" key="1">
    <citation type="submission" date="2019-08" db="EMBL/GenBank/DDBJ databases">
        <authorList>
            <person name="Kucharzyk K."/>
            <person name="Murdoch R.W."/>
            <person name="Higgins S."/>
            <person name="Loffler F."/>
        </authorList>
    </citation>
    <scope>NUCLEOTIDE SEQUENCE</scope>
</reference>
<comment type="caution">
    <text evidence="3">The sequence shown here is derived from an EMBL/GenBank/DDBJ whole genome shotgun (WGS) entry which is preliminary data.</text>
</comment>
<evidence type="ECO:0000313" key="3">
    <source>
        <dbReference type="EMBL" id="MPM56681.1"/>
    </source>
</evidence>
<feature type="region of interest" description="Disordered" evidence="1">
    <location>
        <begin position="70"/>
        <end position="94"/>
    </location>
</feature>
<protein>
    <submittedName>
        <fullName evidence="3">Uncharacterized protein</fullName>
    </submittedName>
</protein>
<feature type="transmembrane region" description="Helical" evidence="2">
    <location>
        <begin position="45"/>
        <end position="64"/>
    </location>
</feature>
<gene>
    <name evidence="3" type="ORF">SDC9_103490</name>
</gene>